<dbReference type="GeneID" id="70187990"/>
<dbReference type="SUPFAM" id="SSF51905">
    <property type="entry name" value="FAD/NAD(P)-binding domain"/>
    <property type="match status" value="1"/>
</dbReference>
<keyword evidence="5" id="KW-0812">Transmembrane</keyword>
<dbReference type="OrthoDB" id="655030at2759"/>
<accession>A0A9P8YA18</accession>
<keyword evidence="2" id="KW-0285">Flavoprotein</keyword>
<dbReference type="PANTHER" id="PTHR46865:SF7">
    <property type="entry name" value="MONOOXYGENASE, PUTATIVE (AFU_ORTHOLOGUE AFUA_8G07040)-RELATED"/>
    <property type="match status" value="1"/>
</dbReference>
<proteinExistence type="predicted"/>
<evidence type="ECO:0000313" key="7">
    <source>
        <dbReference type="EMBL" id="KAH7035824.1"/>
    </source>
</evidence>
<dbReference type="GO" id="GO:0016491">
    <property type="term" value="F:oxidoreductase activity"/>
    <property type="evidence" value="ECO:0007669"/>
    <property type="project" value="UniProtKB-KW"/>
</dbReference>
<dbReference type="Proteomes" id="UP000756346">
    <property type="component" value="Unassembled WGS sequence"/>
</dbReference>
<dbReference type="InterPro" id="IPR036188">
    <property type="entry name" value="FAD/NAD-bd_sf"/>
</dbReference>
<dbReference type="GO" id="GO:0071949">
    <property type="term" value="F:FAD binding"/>
    <property type="evidence" value="ECO:0007669"/>
    <property type="project" value="InterPro"/>
</dbReference>
<evidence type="ECO:0000256" key="4">
    <source>
        <dbReference type="ARBA" id="ARBA00023002"/>
    </source>
</evidence>
<dbReference type="RefSeq" id="XP_046015917.1">
    <property type="nucleotide sequence ID" value="XM_046158444.1"/>
</dbReference>
<dbReference type="Gene3D" id="3.30.9.10">
    <property type="entry name" value="D-Amino Acid Oxidase, subunit A, domain 2"/>
    <property type="match status" value="1"/>
</dbReference>
<name>A0A9P8YA18_9PEZI</name>
<dbReference type="PRINTS" id="PR00420">
    <property type="entry name" value="RNGMNOXGNASE"/>
</dbReference>
<dbReference type="InterPro" id="IPR002938">
    <property type="entry name" value="FAD-bd"/>
</dbReference>
<evidence type="ECO:0000313" key="8">
    <source>
        <dbReference type="Proteomes" id="UP000756346"/>
    </source>
</evidence>
<reference evidence="7" key="1">
    <citation type="journal article" date="2021" name="Nat. Commun.">
        <title>Genetic determinants of endophytism in the Arabidopsis root mycobiome.</title>
        <authorList>
            <person name="Mesny F."/>
            <person name="Miyauchi S."/>
            <person name="Thiergart T."/>
            <person name="Pickel B."/>
            <person name="Atanasova L."/>
            <person name="Karlsson M."/>
            <person name="Huettel B."/>
            <person name="Barry K.W."/>
            <person name="Haridas S."/>
            <person name="Chen C."/>
            <person name="Bauer D."/>
            <person name="Andreopoulos W."/>
            <person name="Pangilinan J."/>
            <person name="LaButti K."/>
            <person name="Riley R."/>
            <person name="Lipzen A."/>
            <person name="Clum A."/>
            <person name="Drula E."/>
            <person name="Henrissat B."/>
            <person name="Kohler A."/>
            <person name="Grigoriev I.V."/>
            <person name="Martin F.M."/>
            <person name="Hacquard S."/>
        </authorList>
    </citation>
    <scope>NUCLEOTIDE SEQUENCE</scope>
    <source>
        <strain evidence="7">MPI-CAGE-CH-0230</strain>
    </source>
</reference>
<dbReference type="AlphaFoldDB" id="A0A9P8YA18"/>
<evidence type="ECO:0000256" key="1">
    <source>
        <dbReference type="ARBA" id="ARBA00005179"/>
    </source>
</evidence>
<keyword evidence="5" id="KW-0472">Membrane</keyword>
<dbReference type="Gene3D" id="3.50.50.60">
    <property type="entry name" value="FAD/NAD(P)-binding domain"/>
    <property type="match status" value="1"/>
</dbReference>
<comment type="caution">
    <text evidence="7">The sequence shown here is derived from an EMBL/GenBank/DDBJ whole genome shotgun (WGS) entry which is preliminary data.</text>
</comment>
<dbReference type="InterPro" id="IPR051704">
    <property type="entry name" value="FAD_aromatic-hydroxylase"/>
</dbReference>
<evidence type="ECO:0000259" key="6">
    <source>
        <dbReference type="Pfam" id="PF01494"/>
    </source>
</evidence>
<protein>
    <recommendedName>
        <fullName evidence="6">FAD-binding domain-containing protein</fullName>
    </recommendedName>
</protein>
<dbReference type="PANTHER" id="PTHR46865">
    <property type="entry name" value="OXIDOREDUCTASE-RELATED"/>
    <property type="match status" value="1"/>
</dbReference>
<keyword evidence="3" id="KW-0274">FAD</keyword>
<evidence type="ECO:0000256" key="5">
    <source>
        <dbReference type="SAM" id="Phobius"/>
    </source>
</evidence>
<dbReference type="Pfam" id="PF01494">
    <property type="entry name" value="FAD_binding_3"/>
    <property type="match status" value="1"/>
</dbReference>
<feature type="domain" description="FAD-binding" evidence="6">
    <location>
        <begin position="8"/>
        <end position="401"/>
    </location>
</feature>
<evidence type="ECO:0000256" key="3">
    <source>
        <dbReference type="ARBA" id="ARBA00022827"/>
    </source>
</evidence>
<organism evidence="7 8">
    <name type="scientific">Microdochium trichocladiopsis</name>
    <dbReference type="NCBI Taxonomy" id="1682393"/>
    <lineage>
        <taxon>Eukaryota</taxon>
        <taxon>Fungi</taxon>
        <taxon>Dikarya</taxon>
        <taxon>Ascomycota</taxon>
        <taxon>Pezizomycotina</taxon>
        <taxon>Sordariomycetes</taxon>
        <taxon>Xylariomycetidae</taxon>
        <taxon>Xylariales</taxon>
        <taxon>Microdochiaceae</taxon>
        <taxon>Microdochium</taxon>
    </lineage>
</organism>
<sequence>MADHKSLNVLINGAGVAGTCLAALLVRQGHAVTVVERWPELRTTGLQIDLRSHGIEIIRKMGLDDKFRARAAKEDGFEFVNAKGKRWAFFPANRAAEAAGGGRSGADGKSSNKKKQLQSFTSDYEIMRGDLCRLLHDAAEEAASKSAAGSVQWRFGSEVVGLSEMVGDDGRKAVIATIKHNPGGSSDKTKTTQETFDLVVGADGVGSKVRRLMTENERASSRSLSINEDPAFLPYSGDYSGYFTMKRTVPKNDSVAVAHFWPGSSIMIRGDKDGDRDMVYLGCTSRSGDSPLLKAHTERDVAGQKAALAEIFKDSSFHRLGEVLQGLRDSDDFYLERLGVVRCERWTSISSQGSRGRVALIGDAGYCPSAKTGMGTTSAVMGAWILAGEIGQAARGSSGKAPATTGAEENAKLDAALEAYERKFRPAMNQVQRGLPETPTWYDGLLETRVGIAFMYWFLAAAAFFGIDVLSMVVIQEEIKDWELPSYSL</sequence>
<keyword evidence="4" id="KW-0560">Oxidoreductase</keyword>
<dbReference type="EMBL" id="JAGTJQ010000003">
    <property type="protein sequence ID" value="KAH7035824.1"/>
    <property type="molecule type" value="Genomic_DNA"/>
</dbReference>
<comment type="pathway">
    <text evidence="1">Secondary metabolite biosynthesis.</text>
</comment>
<keyword evidence="8" id="KW-1185">Reference proteome</keyword>
<keyword evidence="5" id="KW-1133">Transmembrane helix</keyword>
<feature type="transmembrane region" description="Helical" evidence="5">
    <location>
        <begin position="454"/>
        <end position="475"/>
    </location>
</feature>
<evidence type="ECO:0000256" key="2">
    <source>
        <dbReference type="ARBA" id="ARBA00022630"/>
    </source>
</evidence>
<gene>
    <name evidence="7" type="ORF">B0I36DRAFT_361150</name>
</gene>